<name>A0A9P5MTE3_9AGAM</name>
<evidence type="ECO:0000259" key="6">
    <source>
        <dbReference type="PROSITE" id="PS51471"/>
    </source>
</evidence>
<evidence type="ECO:0000313" key="7">
    <source>
        <dbReference type="EMBL" id="KAF8478418.1"/>
    </source>
</evidence>
<evidence type="ECO:0000256" key="1">
    <source>
        <dbReference type="ARBA" id="ARBA00008056"/>
    </source>
</evidence>
<dbReference type="PANTHER" id="PTHR10209:SF812">
    <property type="entry name" value="2OG-FE(II) OXYGENASE FAMILY, PUTATIVE (AFU_ORTHOLOGUE AFUA_3G14880)-RELATED"/>
    <property type="match status" value="1"/>
</dbReference>
<proteinExistence type="inferred from homology"/>
<dbReference type="InterPro" id="IPR044861">
    <property type="entry name" value="IPNS-like_FE2OG_OXY"/>
</dbReference>
<evidence type="ECO:0000256" key="3">
    <source>
        <dbReference type="ARBA" id="ARBA00023002"/>
    </source>
</evidence>
<evidence type="ECO:0000256" key="2">
    <source>
        <dbReference type="ARBA" id="ARBA00022723"/>
    </source>
</evidence>
<dbReference type="GO" id="GO:0046872">
    <property type="term" value="F:metal ion binding"/>
    <property type="evidence" value="ECO:0007669"/>
    <property type="project" value="UniProtKB-KW"/>
</dbReference>
<feature type="domain" description="Fe2OG dioxygenase" evidence="6">
    <location>
        <begin position="178"/>
        <end position="285"/>
    </location>
</feature>
<evidence type="ECO:0000256" key="5">
    <source>
        <dbReference type="RuleBase" id="RU003682"/>
    </source>
</evidence>
<dbReference type="Gene3D" id="2.60.120.330">
    <property type="entry name" value="B-lactam Antibiotic, Isopenicillin N Synthase, Chain"/>
    <property type="match status" value="1"/>
</dbReference>
<dbReference type="PANTHER" id="PTHR10209">
    <property type="entry name" value="OXIDOREDUCTASE, 2OG-FE II OXYGENASE FAMILY PROTEIN"/>
    <property type="match status" value="1"/>
</dbReference>
<dbReference type="Pfam" id="PF14226">
    <property type="entry name" value="DIOX_N"/>
    <property type="match status" value="1"/>
</dbReference>
<sequence length="367" mass="41018">MTSTDKDFTSIPILNYALLSSPDTRAVFIKQLRHALIDVGFLYLEHPPVPDALFDEVIAYLPRVFGLPQERKDALRMANSPHFLGYSRLGVERTKGAADQREQFDLATPFENSWESGQPEYLRLWGPSQWPEEEDVPGFKTTFLRYLDAVVSLSYEFTGLVAEAFGLSPDGLAQFYGPRERTQHRSKIVKYPTRDAVASEQGVGPHFDAGFLTFLLQASDHAGLQVQNPSGEWIDVPPRPYTFVINIGKGLESVTQGLARATSHRVLAPAAGTSPRYSIPFFQNIAQDLRLSEQVLQLPPEVLKLKGRRGELGQTDPVNFSEYDTLPAGQVSLVNRVKSHPDVAERHYPDLFKQIFPHGLPTHGTGY</sequence>
<gene>
    <name evidence="7" type="ORF">DFH94DRAFT_633739</name>
</gene>
<dbReference type="OrthoDB" id="288590at2759"/>
<keyword evidence="8" id="KW-1185">Reference proteome</keyword>
<dbReference type="InterPro" id="IPR005123">
    <property type="entry name" value="Oxoglu/Fe-dep_dioxygenase_dom"/>
</dbReference>
<dbReference type="SUPFAM" id="SSF51197">
    <property type="entry name" value="Clavaminate synthase-like"/>
    <property type="match status" value="1"/>
</dbReference>
<comment type="similarity">
    <text evidence="1 5">Belongs to the iron/ascorbate-dependent oxidoreductase family.</text>
</comment>
<reference evidence="7" key="2">
    <citation type="journal article" date="2020" name="Nat. Commun.">
        <title>Large-scale genome sequencing of mycorrhizal fungi provides insights into the early evolution of symbiotic traits.</title>
        <authorList>
            <person name="Miyauchi S."/>
            <person name="Kiss E."/>
            <person name="Kuo A."/>
            <person name="Drula E."/>
            <person name="Kohler A."/>
            <person name="Sanchez-Garcia M."/>
            <person name="Morin E."/>
            <person name="Andreopoulos B."/>
            <person name="Barry K.W."/>
            <person name="Bonito G."/>
            <person name="Buee M."/>
            <person name="Carver A."/>
            <person name="Chen C."/>
            <person name="Cichocki N."/>
            <person name="Clum A."/>
            <person name="Culley D."/>
            <person name="Crous P.W."/>
            <person name="Fauchery L."/>
            <person name="Girlanda M."/>
            <person name="Hayes R.D."/>
            <person name="Keri Z."/>
            <person name="LaButti K."/>
            <person name="Lipzen A."/>
            <person name="Lombard V."/>
            <person name="Magnuson J."/>
            <person name="Maillard F."/>
            <person name="Murat C."/>
            <person name="Nolan M."/>
            <person name="Ohm R.A."/>
            <person name="Pangilinan J."/>
            <person name="Pereira M.F."/>
            <person name="Perotto S."/>
            <person name="Peter M."/>
            <person name="Pfister S."/>
            <person name="Riley R."/>
            <person name="Sitrit Y."/>
            <person name="Stielow J.B."/>
            <person name="Szollosi G."/>
            <person name="Zifcakova L."/>
            <person name="Stursova M."/>
            <person name="Spatafora J.W."/>
            <person name="Tedersoo L."/>
            <person name="Vaario L.M."/>
            <person name="Yamada A."/>
            <person name="Yan M."/>
            <person name="Wang P."/>
            <person name="Xu J."/>
            <person name="Bruns T."/>
            <person name="Baldrian P."/>
            <person name="Vilgalys R."/>
            <person name="Dunand C."/>
            <person name="Henrissat B."/>
            <person name="Grigoriev I.V."/>
            <person name="Hibbett D."/>
            <person name="Nagy L.G."/>
            <person name="Martin F.M."/>
        </authorList>
    </citation>
    <scope>NUCLEOTIDE SEQUENCE</scope>
    <source>
        <strain evidence="7">Prilba</strain>
    </source>
</reference>
<dbReference type="EMBL" id="WHVB01000011">
    <property type="protein sequence ID" value="KAF8478418.1"/>
    <property type="molecule type" value="Genomic_DNA"/>
</dbReference>
<protein>
    <submittedName>
        <fullName evidence="7">Clavaminate synthase-like protein</fullName>
    </submittedName>
</protein>
<evidence type="ECO:0000313" key="8">
    <source>
        <dbReference type="Proteomes" id="UP000759537"/>
    </source>
</evidence>
<dbReference type="GO" id="GO:0016491">
    <property type="term" value="F:oxidoreductase activity"/>
    <property type="evidence" value="ECO:0007669"/>
    <property type="project" value="UniProtKB-KW"/>
</dbReference>
<dbReference type="AlphaFoldDB" id="A0A9P5MTE3"/>
<keyword evidence="2 5" id="KW-0479">Metal-binding</keyword>
<dbReference type="PROSITE" id="PS51471">
    <property type="entry name" value="FE2OG_OXY"/>
    <property type="match status" value="1"/>
</dbReference>
<accession>A0A9P5MTE3</accession>
<dbReference type="Proteomes" id="UP000759537">
    <property type="component" value="Unassembled WGS sequence"/>
</dbReference>
<organism evidence="7 8">
    <name type="scientific">Russula ochroleuca</name>
    <dbReference type="NCBI Taxonomy" id="152965"/>
    <lineage>
        <taxon>Eukaryota</taxon>
        <taxon>Fungi</taxon>
        <taxon>Dikarya</taxon>
        <taxon>Basidiomycota</taxon>
        <taxon>Agaricomycotina</taxon>
        <taxon>Agaricomycetes</taxon>
        <taxon>Russulales</taxon>
        <taxon>Russulaceae</taxon>
        <taxon>Russula</taxon>
    </lineage>
</organism>
<keyword evidence="3 5" id="KW-0560">Oxidoreductase</keyword>
<dbReference type="InterPro" id="IPR027443">
    <property type="entry name" value="IPNS-like_sf"/>
</dbReference>
<evidence type="ECO:0000256" key="4">
    <source>
        <dbReference type="ARBA" id="ARBA00023004"/>
    </source>
</evidence>
<dbReference type="Pfam" id="PF03171">
    <property type="entry name" value="2OG-FeII_Oxy"/>
    <property type="match status" value="1"/>
</dbReference>
<dbReference type="InterPro" id="IPR026992">
    <property type="entry name" value="DIOX_N"/>
</dbReference>
<reference evidence="7" key="1">
    <citation type="submission" date="2019-10" db="EMBL/GenBank/DDBJ databases">
        <authorList>
            <consortium name="DOE Joint Genome Institute"/>
            <person name="Kuo A."/>
            <person name="Miyauchi S."/>
            <person name="Kiss E."/>
            <person name="Drula E."/>
            <person name="Kohler A."/>
            <person name="Sanchez-Garcia M."/>
            <person name="Andreopoulos B."/>
            <person name="Barry K.W."/>
            <person name="Bonito G."/>
            <person name="Buee M."/>
            <person name="Carver A."/>
            <person name="Chen C."/>
            <person name="Cichocki N."/>
            <person name="Clum A."/>
            <person name="Culley D."/>
            <person name="Crous P.W."/>
            <person name="Fauchery L."/>
            <person name="Girlanda M."/>
            <person name="Hayes R."/>
            <person name="Keri Z."/>
            <person name="LaButti K."/>
            <person name="Lipzen A."/>
            <person name="Lombard V."/>
            <person name="Magnuson J."/>
            <person name="Maillard F."/>
            <person name="Morin E."/>
            <person name="Murat C."/>
            <person name="Nolan M."/>
            <person name="Ohm R."/>
            <person name="Pangilinan J."/>
            <person name="Pereira M."/>
            <person name="Perotto S."/>
            <person name="Peter M."/>
            <person name="Riley R."/>
            <person name="Sitrit Y."/>
            <person name="Stielow B."/>
            <person name="Szollosi G."/>
            <person name="Zifcakova L."/>
            <person name="Stursova M."/>
            <person name="Spatafora J.W."/>
            <person name="Tedersoo L."/>
            <person name="Vaario L.-M."/>
            <person name="Yamada A."/>
            <person name="Yan M."/>
            <person name="Wang P."/>
            <person name="Xu J."/>
            <person name="Bruns T."/>
            <person name="Baldrian P."/>
            <person name="Vilgalys R."/>
            <person name="Henrissat B."/>
            <person name="Grigoriev I.V."/>
            <person name="Hibbett D."/>
            <person name="Nagy L.G."/>
            <person name="Martin F.M."/>
        </authorList>
    </citation>
    <scope>NUCLEOTIDE SEQUENCE</scope>
    <source>
        <strain evidence="7">Prilba</strain>
    </source>
</reference>
<comment type="caution">
    <text evidence="7">The sequence shown here is derived from an EMBL/GenBank/DDBJ whole genome shotgun (WGS) entry which is preliminary data.</text>
</comment>
<keyword evidence="4 5" id="KW-0408">Iron</keyword>